<evidence type="ECO:0000313" key="9">
    <source>
        <dbReference type="Proteomes" id="UP000323521"/>
    </source>
</evidence>
<dbReference type="PANTHER" id="PTHR35007:SF1">
    <property type="entry name" value="PILUS ASSEMBLY PROTEIN"/>
    <property type="match status" value="1"/>
</dbReference>
<dbReference type="Proteomes" id="UP000323521">
    <property type="component" value="Chromosome"/>
</dbReference>
<evidence type="ECO:0000256" key="4">
    <source>
        <dbReference type="ARBA" id="ARBA00022989"/>
    </source>
</evidence>
<dbReference type="InterPro" id="IPR018076">
    <property type="entry name" value="T2SS_GspF_dom"/>
</dbReference>
<feature type="transmembrane region" description="Helical" evidence="6">
    <location>
        <begin position="6"/>
        <end position="24"/>
    </location>
</feature>
<reference evidence="8 9" key="1">
    <citation type="submission" date="2016-10" db="EMBL/GenBank/DDBJ databases">
        <title>Complete Genome Sequence of Peptococcaceae strain DCMF.</title>
        <authorList>
            <person name="Edwards R.J."/>
            <person name="Holland S.I."/>
            <person name="Deshpande N.P."/>
            <person name="Wong Y.K."/>
            <person name="Ertan H."/>
            <person name="Manefield M."/>
            <person name="Russell T.L."/>
            <person name="Lee M.J."/>
        </authorList>
    </citation>
    <scope>NUCLEOTIDE SEQUENCE [LARGE SCALE GENOMIC DNA]</scope>
    <source>
        <strain evidence="8 9">DCMF</strain>
    </source>
</reference>
<dbReference type="KEGG" id="fwa:DCMF_15685"/>
<proteinExistence type="predicted"/>
<feature type="transmembrane region" description="Helical" evidence="6">
    <location>
        <begin position="258"/>
        <end position="278"/>
    </location>
</feature>
<evidence type="ECO:0000256" key="6">
    <source>
        <dbReference type="SAM" id="Phobius"/>
    </source>
</evidence>
<evidence type="ECO:0000256" key="3">
    <source>
        <dbReference type="ARBA" id="ARBA00022692"/>
    </source>
</evidence>
<feature type="transmembrane region" description="Helical" evidence="6">
    <location>
        <begin position="92"/>
        <end position="109"/>
    </location>
</feature>
<dbReference type="EMBL" id="CP017634">
    <property type="protein sequence ID" value="ATW28647.1"/>
    <property type="molecule type" value="Genomic_DNA"/>
</dbReference>
<dbReference type="InterPro" id="IPR042094">
    <property type="entry name" value="T2SS_GspF_sf"/>
</dbReference>
<feature type="domain" description="Type II secretion system protein GspF" evidence="7">
    <location>
        <begin position="150"/>
        <end position="275"/>
    </location>
</feature>
<dbReference type="GO" id="GO:0005886">
    <property type="term" value="C:plasma membrane"/>
    <property type="evidence" value="ECO:0007669"/>
    <property type="project" value="UniProtKB-SubCell"/>
</dbReference>
<evidence type="ECO:0000256" key="2">
    <source>
        <dbReference type="ARBA" id="ARBA00022475"/>
    </source>
</evidence>
<evidence type="ECO:0000256" key="1">
    <source>
        <dbReference type="ARBA" id="ARBA00004651"/>
    </source>
</evidence>
<dbReference type="PANTHER" id="PTHR35007">
    <property type="entry name" value="INTEGRAL MEMBRANE PROTEIN-RELATED"/>
    <property type="match status" value="1"/>
</dbReference>
<evidence type="ECO:0000256" key="5">
    <source>
        <dbReference type="ARBA" id="ARBA00023136"/>
    </source>
</evidence>
<accession>A0A3G1L1V9</accession>
<sequence length="317" mass="35196">MIAACSGITGISLFWGLYLLLTENRRKMTERIKKYTKDHSGHHSDENQRRKGRMKVKNILRAAGKIFASRSFTKKVEEELSKAGIPLRGEEFIVLNIISFLAGSVAGLFTRGIGAGMVFGALGMAFPYLLVKRRKRKRLEKINSEISDCLTVMTNSLRAGYSLQQTMDLVSNEMTGPLAMELKKTIREINFGTPTEKALSNLAAHVESEDVDLMITAVLIQRQIGGNLAEILDNISYTLRERIRIKGEIKTLTAQGRISGLIIGFMPPAIFALLLVINPSYISVLIQSKTGFFIMLGGVLSELFGVIMIRKIVNIEV</sequence>
<dbReference type="Pfam" id="PF00482">
    <property type="entry name" value="T2SSF"/>
    <property type="match status" value="1"/>
</dbReference>
<organism evidence="8 9">
    <name type="scientific">Formimonas warabiya</name>
    <dbReference type="NCBI Taxonomy" id="1761012"/>
    <lineage>
        <taxon>Bacteria</taxon>
        <taxon>Bacillati</taxon>
        <taxon>Bacillota</taxon>
        <taxon>Clostridia</taxon>
        <taxon>Eubacteriales</taxon>
        <taxon>Peptococcaceae</taxon>
        <taxon>Candidatus Formimonas</taxon>
    </lineage>
</organism>
<dbReference type="RefSeq" id="WP_236860340.1">
    <property type="nucleotide sequence ID" value="NZ_CP017634.1"/>
</dbReference>
<evidence type="ECO:0000259" key="7">
    <source>
        <dbReference type="Pfam" id="PF00482"/>
    </source>
</evidence>
<protein>
    <recommendedName>
        <fullName evidence="7">Type II secretion system protein GspF domain-containing protein</fullName>
    </recommendedName>
</protein>
<evidence type="ECO:0000313" key="8">
    <source>
        <dbReference type="EMBL" id="ATW28647.1"/>
    </source>
</evidence>
<feature type="transmembrane region" description="Helical" evidence="6">
    <location>
        <begin position="290"/>
        <end position="309"/>
    </location>
</feature>
<keyword evidence="9" id="KW-1185">Reference proteome</keyword>
<dbReference type="Gene3D" id="1.20.81.30">
    <property type="entry name" value="Type II secretion system (T2SS), domain F"/>
    <property type="match status" value="1"/>
</dbReference>
<gene>
    <name evidence="8" type="ORF">DCMF_15685</name>
</gene>
<dbReference type="AlphaFoldDB" id="A0A3G1L1V9"/>
<name>A0A3G1L1V9_FORW1</name>
<keyword evidence="3 6" id="KW-0812">Transmembrane</keyword>
<comment type="subcellular location">
    <subcellularLocation>
        <location evidence="1">Cell membrane</location>
        <topology evidence="1">Multi-pass membrane protein</topology>
    </subcellularLocation>
</comment>
<keyword evidence="4 6" id="KW-1133">Transmembrane helix</keyword>
<feature type="transmembrane region" description="Helical" evidence="6">
    <location>
        <begin position="115"/>
        <end position="131"/>
    </location>
</feature>
<keyword evidence="2" id="KW-1003">Cell membrane</keyword>
<keyword evidence="5 6" id="KW-0472">Membrane</keyword>